<name>A0A6M4GQ24_9PROT</name>
<feature type="signal peptide" evidence="1">
    <location>
        <begin position="1"/>
        <end position="17"/>
    </location>
</feature>
<dbReference type="KEGG" id="uru:DSM104443_00309"/>
<dbReference type="PANTHER" id="PTHR30535:SF34">
    <property type="entry name" value="MOLYBDATE-BINDING PROTEIN MOLA"/>
    <property type="match status" value="1"/>
</dbReference>
<dbReference type="Gene3D" id="3.40.50.1980">
    <property type="entry name" value="Nitrogenase molybdenum iron protein domain"/>
    <property type="match status" value="2"/>
</dbReference>
<evidence type="ECO:0000313" key="4">
    <source>
        <dbReference type="Proteomes" id="UP000501534"/>
    </source>
</evidence>
<evidence type="ECO:0000256" key="1">
    <source>
        <dbReference type="SAM" id="SignalP"/>
    </source>
</evidence>
<keyword evidence="4" id="KW-1185">Reference proteome</keyword>
<proteinExistence type="predicted"/>
<dbReference type="EMBL" id="CP053069">
    <property type="protein sequence ID" value="QJR09272.1"/>
    <property type="molecule type" value="Genomic_DNA"/>
</dbReference>
<dbReference type="Pfam" id="PF01497">
    <property type="entry name" value="Peripla_BP_2"/>
    <property type="match status" value="1"/>
</dbReference>
<accession>A0A6M4GQ24</accession>
<feature type="domain" description="Fe/B12 periplasmic-binding" evidence="2">
    <location>
        <begin position="37"/>
        <end position="302"/>
    </location>
</feature>
<dbReference type="PROSITE" id="PS50983">
    <property type="entry name" value="FE_B12_PBP"/>
    <property type="match status" value="1"/>
</dbReference>
<dbReference type="RefSeq" id="WP_171088976.1">
    <property type="nucleotide sequence ID" value="NZ_CP053069.1"/>
</dbReference>
<dbReference type="InterPro" id="IPR002491">
    <property type="entry name" value="ABC_transptr_periplasmic_BD"/>
</dbReference>
<keyword evidence="1" id="KW-0732">Signal</keyword>
<protein>
    <recommendedName>
        <fullName evidence="2">Fe/B12 periplasmic-binding domain-containing protein</fullName>
    </recommendedName>
</protein>
<reference evidence="3 4" key="1">
    <citation type="submission" date="2020-04" db="EMBL/GenBank/DDBJ databases">
        <title>Usitatibacter rugosus gen. nov., sp. nov. and Usitatibacter palustris sp. nov., novel members of Usitatibacteraceae fam. nov. within the order Nitrosomonadales isolated from soil.</title>
        <authorList>
            <person name="Huber K.J."/>
            <person name="Neumann-Schaal M."/>
            <person name="Geppert A."/>
            <person name="Luckner M."/>
            <person name="Wanner G."/>
            <person name="Overmann J."/>
        </authorList>
    </citation>
    <scope>NUCLEOTIDE SEQUENCE [LARGE SCALE GENOMIC DNA]</scope>
    <source>
        <strain evidence="3 4">0125_3</strain>
    </source>
</reference>
<evidence type="ECO:0000313" key="3">
    <source>
        <dbReference type="EMBL" id="QJR09272.1"/>
    </source>
</evidence>
<organism evidence="3 4">
    <name type="scientific">Usitatibacter rugosus</name>
    <dbReference type="NCBI Taxonomy" id="2732067"/>
    <lineage>
        <taxon>Bacteria</taxon>
        <taxon>Pseudomonadati</taxon>
        <taxon>Pseudomonadota</taxon>
        <taxon>Betaproteobacteria</taxon>
        <taxon>Nitrosomonadales</taxon>
        <taxon>Usitatibacteraceae</taxon>
        <taxon>Usitatibacter</taxon>
    </lineage>
</organism>
<dbReference type="PANTHER" id="PTHR30535">
    <property type="entry name" value="VITAMIN B12-BINDING PROTEIN"/>
    <property type="match status" value="1"/>
</dbReference>
<dbReference type="Gene3D" id="1.20.58.2180">
    <property type="match status" value="1"/>
</dbReference>
<dbReference type="GO" id="GO:0071281">
    <property type="term" value="P:cellular response to iron ion"/>
    <property type="evidence" value="ECO:0007669"/>
    <property type="project" value="TreeGrafter"/>
</dbReference>
<dbReference type="Proteomes" id="UP000501534">
    <property type="component" value="Chromosome"/>
</dbReference>
<gene>
    <name evidence="3" type="ORF">DSM104443_00309</name>
</gene>
<feature type="chain" id="PRO_5026879464" description="Fe/B12 periplasmic-binding domain-containing protein" evidence="1">
    <location>
        <begin position="18"/>
        <end position="340"/>
    </location>
</feature>
<sequence length="340" mass="37393">MRAILAALLFAALPTLAARDFVDDAGRKVALPDKVTRVYAAGPPASVLVFALAPDTLVGWTRAFRPDETAWVPEKYAKLPELGRLTGRGNTANVEVILQAKPDLIVDMGSTNATFASLADRVQQQTGIPYILLDGRLETTPQQIEKLATALGTEARGKELADYARALFTRLKSKIDAVPADKRPEVYYARGPQGLTTGLKGSINVEMIEFLGAKNVAAGTTGGLTNVGLEQVVLWDPAVMVTNDPNFYRDVWTLPVWSSVTAVRKKRVYLSPHLPFGWFDYPPGANRLVGLLWLSEILYPEQFKHDLRKEVATFYKLFYHQEPTAKQLDTLLGEAGVSPR</sequence>
<evidence type="ECO:0000259" key="2">
    <source>
        <dbReference type="PROSITE" id="PS50983"/>
    </source>
</evidence>
<dbReference type="SUPFAM" id="SSF53807">
    <property type="entry name" value="Helical backbone' metal receptor"/>
    <property type="match status" value="1"/>
</dbReference>
<dbReference type="InterPro" id="IPR050902">
    <property type="entry name" value="ABC_Transporter_SBP"/>
</dbReference>
<dbReference type="CDD" id="cd01147">
    <property type="entry name" value="HemV-2"/>
    <property type="match status" value="1"/>
</dbReference>
<dbReference type="AlphaFoldDB" id="A0A6M4GQ24"/>